<dbReference type="Proteomes" id="UP000837801">
    <property type="component" value="Unassembled WGS sequence"/>
</dbReference>
<comment type="caution">
    <text evidence="2">The sequence shown here is derived from an EMBL/GenBank/DDBJ whole genome shotgun (WGS) entry which is preliminary data.</text>
</comment>
<keyword evidence="3" id="KW-1185">Reference proteome</keyword>
<evidence type="ECO:0000313" key="2">
    <source>
        <dbReference type="EMBL" id="CAH2354496.1"/>
    </source>
</evidence>
<dbReference type="AlphaFoldDB" id="A0A9P0W0D1"/>
<name>A0A9P0W0D1_9ASCO</name>
<sequence>MSILVDTSAQIGSTSTTTPSTTTLDGFSVVTAFASTNNANFEVISDSGAASETGSDLVGSFSDSSVIQTVSLETGSTLKVSTTASSSPTASSAATSSSSAGSYSQGGNRKYGFLIATILSVSFVSSL</sequence>
<feature type="compositionally biased region" description="Low complexity" evidence="1">
    <location>
        <begin position="81"/>
        <end position="103"/>
    </location>
</feature>
<accession>A0A9P0W0D1</accession>
<reference evidence="2" key="1">
    <citation type="submission" date="2022-03" db="EMBL/GenBank/DDBJ databases">
        <authorList>
            <person name="Legras J.-L."/>
            <person name="Devillers H."/>
            <person name="Grondin C."/>
        </authorList>
    </citation>
    <scope>NUCLEOTIDE SEQUENCE</scope>
    <source>
        <strain evidence="2">CLIB 1423</strain>
    </source>
</reference>
<evidence type="ECO:0000313" key="3">
    <source>
        <dbReference type="Proteomes" id="UP000837801"/>
    </source>
</evidence>
<dbReference type="EMBL" id="CAKXYY010000017">
    <property type="protein sequence ID" value="CAH2354496.1"/>
    <property type="molecule type" value="Genomic_DNA"/>
</dbReference>
<gene>
    <name evidence="2" type="ORF">CLIB1423_17S00474</name>
</gene>
<protein>
    <submittedName>
        <fullName evidence="2">Uncharacterized protein</fullName>
    </submittedName>
</protein>
<evidence type="ECO:0000256" key="1">
    <source>
        <dbReference type="SAM" id="MobiDB-lite"/>
    </source>
</evidence>
<proteinExistence type="predicted"/>
<feature type="region of interest" description="Disordered" evidence="1">
    <location>
        <begin position="81"/>
        <end position="106"/>
    </location>
</feature>
<organism evidence="2 3">
    <name type="scientific">[Candida] railenensis</name>
    <dbReference type="NCBI Taxonomy" id="45579"/>
    <lineage>
        <taxon>Eukaryota</taxon>
        <taxon>Fungi</taxon>
        <taxon>Dikarya</taxon>
        <taxon>Ascomycota</taxon>
        <taxon>Saccharomycotina</taxon>
        <taxon>Pichiomycetes</taxon>
        <taxon>Debaryomycetaceae</taxon>
        <taxon>Kurtzmaniella</taxon>
    </lineage>
</organism>